<organism evidence="2 3">
    <name type="scientific">Cutaneotrichosporon oleaginosum</name>
    <dbReference type="NCBI Taxonomy" id="879819"/>
    <lineage>
        <taxon>Eukaryota</taxon>
        <taxon>Fungi</taxon>
        <taxon>Dikarya</taxon>
        <taxon>Basidiomycota</taxon>
        <taxon>Agaricomycotina</taxon>
        <taxon>Tremellomycetes</taxon>
        <taxon>Trichosporonales</taxon>
        <taxon>Trichosporonaceae</taxon>
        <taxon>Cutaneotrichosporon</taxon>
    </lineage>
</organism>
<evidence type="ECO:0008006" key="4">
    <source>
        <dbReference type="Google" id="ProtNLM"/>
    </source>
</evidence>
<dbReference type="AlphaFoldDB" id="A0A0J1BD11"/>
<dbReference type="EMBL" id="KQ087179">
    <property type="protein sequence ID" value="KLT45929.1"/>
    <property type="molecule type" value="Genomic_DNA"/>
</dbReference>
<accession>A0A0J1BD11</accession>
<evidence type="ECO:0000313" key="2">
    <source>
        <dbReference type="EMBL" id="KLT45929.1"/>
    </source>
</evidence>
<name>A0A0J1BD11_9TREE</name>
<proteinExistence type="predicted"/>
<dbReference type="RefSeq" id="XP_018282420.1">
    <property type="nucleotide sequence ID" value="XM_018421846.1"/>
</dbReference>
<keyword evidence="1" id="KW-1133">Transmembrane helix</keyword>
<feature type="transmembrane region" description="Helical" evidence="1">
    <location>
        <begin position="7"/>
        <end position="28"/>
    </location>
</feature>
<evidence type="ECO:0000313" key="3">
    <source>
        <dbReference type="Proteomes" id="UP000053611"/>
    </source>
</evidence>
<keyword evidence="3" id="KW-1185">Reference proteome</keyword>
<feature type="transmembrane region" description="Helical" evidence="1">
    <location>
        <begin position="145"/>
        <end position="163"/>
    </location>
</feature>
<gene>
    <name evidence="2" type="ORF">CC85DRAFT_282072</name>
</gene>
<dbReference type="STRING" id="879819.A0A0J1BD11"/>
<feature type="transmembrane region" description="Helical" evidence="1">
    <location>
        <begin position="169"/>
        <end position="186"/>
    </location>
</feature>
<sequence>MAILDGIGYKVLNIVVFALTFGSNLYNVIGPHHSYSGPHDTYVTPSAYAFWIWTLIHFLLFCMIIYQFTERGKAIVVDRIQYRFALLGLLNTAFIWLTLRGWYITAFIAALLVAGAVSQIYFIINADSGECSLPTELFVHLPFSLYHGWTVVLTVLALFQAFGVDADTHKAGIWTKIFVFLSFLFLESTAAGYAFATASGDPAGAAVISWALFSIYMHQSVPFIKWSAFAFFILSLFAVIKAVYSSFRTGRSILHDEERAPLISGGAA</sequence>
<feature type="transmembrane region" description="Helical" evidence="1">
    <location>
        <begin position="223"/>
        <end position="244"/>
    </location>
</feature>
<feature type="transmembrane region" description="Helical" evidence="1">
    <location>
        <begin position="48"/>
        <end position="68"/>
    </location>
</feature>
<dbReference type="GeneID" id="28982449"/>
<keyword evidence="1" id="KW-0472">Membrane</keyword>
<keyword evidence="1" id="KW-0812">Transmembrane</keyword>
<feature type="transmembrane region" description="Helical" evidence="1">
    <location>
        <begin position="193"/>
        <end position="217"/>
    </location>
</feature>
<protein>
    <recommendedName>
        <fullName evidence="4">Membrane permease</fullName>
    </recommendedName>
</protein>
<feature type="transmembrane region" description="Helical" evidence="1">
    <location>
        <begin position="80"/>
        <end position="97"/>
    </location>
</feature>
<reference evidence="2 3" key="1">
    <citation type="submission" date="2015-03" db="EMBL/GenBank/DDBJ databases">
        <title>Genomics and transcriptomics of the oil-accumulating basidiomycete yeast T. oleaginosus allow insights into substrate utilization and the diverse evolutionary trajectories of mating systems in fungi.</title>
        <authorList>
            <consortium name="DOE Joint Genome Institute"/>
            <person name="Kourist R."/>
            <person name="Kracht O."/>
            <person name="Bracharz F."/>
            <person name="Lipzen A."/>
            <person name="Nolan M."/>
            <person name="Ohm R."/>
            <person name="Grigoriev I."/>
            <person name="Sun S."/>
            <person name="Heitman J."/>
            <person name="Bruck T."/>
            <person name="Nowrousian M."/>
        </authorList>
    </citation>
    <scope>NUCLEOTIDE SEQUENCE [LARGE SCALE GENOMIC DNA]</scope>
    <source>
        <strain evidence="2 3">IBC0246</strain>
    </source>
</reference>
<dbReference type="Proteomes" id="UP000053611">
    <property type="component" value="Unassembled WGS sequence"/>
</dbReference>
<dbReference type="OrthoDB" id="5586934at2759"/>
<evidence type="ECO:0000256" key="1">
    <source>
        <dbReference type="SAM" id="Phobius"/>
    </source>
</evidence>
<feature type="transmembrane region" description="Helical" evidence="1">
    <location>
        <begin position="103"/>
        <end position="124"/>
    </location>
</feature>